<feature type="compositionally biased region" description="Basic and acidic residues" evidence="1">
    <location>
        <begin position="72"/>
        <end position="95"/>
    </location>
</feature>
<feature type="region of interest" description="Disordered" evidence="1">
    <location>
        <begin position="38"/>
        <end position="95"/>
    </location>
</feature>
<proteinExistence type="predicted"/>
<sequence length="95" mass="10942">MKKYLFFAFFAALVISFVRFYIKTEREIQEILDELEREEARARDEESSSAVKKEEAVEEKAEASASVEETVVDEKASQDSAPEKKNESRDSKKSK</sequence>
<evidence type="ECO:0000313" key="3">
    <source>
        <dbReference type="Proteomes" id="UP000233256"/>
    </source>
</evidence>
<evidence type="ECO:0000256" key="1">
    <source>
        <dbReference type="SAM" id="MobiDB-lite"/>
    </source>
</evidence>
<dbReference type="AlphaFoldDB" id="A0A2N1PTP6"/>
<organism evidence="2 3">
    <name type="scientific">Candidatus Wallbacteria bacterium HGW-Wallbacteria-1</name>
    <dbReference type="NCBI Taxonomy" id="2013854"/>
    <lineage>
        <taxon>Bacteria</taxon>
        <taxon>Candidatus Walliibacteriota</taxon>
    </lineage>
</organism>
<comment type="caution">
    <text evidence="2">The sequence shown here is derived from an EMBL/GenBank/DDBJ whole genome shotgun (WGS) entry which is preliminary data.</text>
</comment>
<accession>A0A2N1PTP6</accession>
<evidence type="ECO:0000313" key="2">
    <source>
        <dbReference type="EMBL" id="PKK91718.1"/>
    </source>
</evidence>
<name>A0A2N1PTP6_9BACT</name>
<dbReference type="Proteomes" id="UP000233256">
    <property type="component" value="Unassembled WGS sequence"/>
</dbReference>
<gene>
    <name evidence="2" type="ORF">CVV64_03380</name>
</gene>
<protein>
    <submittedName>
        <fullName evidence="2">Uncharacterized protein</fullName>
    </submittedName>
</protein>
<dbReference type="EMBL" id="PGXC01000002">
    <property type="protein sequence ID" value="PKK91718.1"/>
    <property type="molecule type" value="Genomic_DNA"/>
</dbReference>
<feature type="compositionally biased region" description="Basic and acidic residues" evidence="1">
    <location>
        <begin position="38"/>
        <end position="62"/>
    </location>
</feature>
<reference evidence="2 3" key="1">
    <citation type="journal article" date="2017" name="ISME J.">
        <title>Potential for microbial H2 and metal transformations associated with novel bacteria and archaea in deep terrestrial subsurface sediments.</title>
        <authorList>
            <person name="Hernsdorf A.W."/>
            <person name="Amano Y."/>
            <person name="Miyakawa K."/>
            <person name="Ise K."/>
            <person name="Suzuki Y."/>
            <person name="Anantharaman K."/>
            <person name="Probst A."/>
            <person name="Burstein D."/>
            <person name="Thomas B.C."/>
            <person name="Banfield J.F."/>
        </authorList>
    </citation>
    <scope>NUCLEOTIDE SEQUENCE [LARGE SCALE GENOMIC DNA]</scope>
    <source>
        <strain evidence="2">HGW-Wallbacteria-1</strain>
    </source>
</reference>